<gene>
    <name evidence="2" type="ORF">CEXT_353781</name>
</gene>
<reference evidence="2 3" key="1">
    <citation type="submission" date="2021-06" db="EMBL/GenBank/DDBJ databases">
        <title>Caerostris extrusa draft genome.</title>
        <authorList>
            <person name="Kono N."/>
            <person name="Arakawa K."/>
        </authorList>
    </citation>
    <scope>NUCLEOTIDE SEQUENCE [LARGE SCALE GENOMIC DNA]</scope>
</reference>
<sequence length="87" mass="9896">MENGNNGNLHVDNPRSRGASPQLIRAPQLRAYTPYPTRCWESDSIKRNHNHAETQERKHHRKTTGGAVHQRSRGAVSCFHFQIIAVV</sequence>
<feature type="region of interest" description="Disordered" evidence="1">
    <location>
        <begin position="1"/>
        <end position="24"/>
    </location>
</feature>
<dbReference type="AlphaFoldDB" id="A0AAV4MBS4"/>
<feature type="region of interest" description="Disordered" evidence="1">
    <location>
        <begin position="40"/>
        <end position="71"/>
    </location>
</feature>
<organism evidence="2 3">
    <name type="scientific">Caerostris extrusa</name>
    <name type="common">Bark spider</name>
    <name type="synonym">Caerostris bankana</name>
    <dbReference type="NCBI Taxonomy" id="172846"/>
    <lineage>
        <taxon>Eukaryota</taxon>
        <taxon>Metazoa</taxon>
        <taxon>Ecdysozoa</taxon>
        <taxon>Arthropoda</taxon>
        <taxon>Chelicerata</taxon>
        <taxon>Arachnida</taxon>
        <taxon>Araneae</taxon>
        <taxon>Araneomorphae</taxon>
        <taxon>Entelegynae</taxon>
        <taxon>Araneoidea</taxon>
        <taxon>Araneidae</taxon>
        <taxon>Caerostris</taxon>
    </lineage>
</organism>
<evidence type="ECO:0000313" key="3">
    <source>
        <dbReference type="Proteomes" id="UP001054945"/>
    </source>
</evidence>
<keyword evidence="3" id="KW-1185">Reference proteome</keyword>
<accession>A0AAV4MBS4</accession>
<comment type="caution">
    <text evidence="2">The sequence shown here is derived from an EMBL/GenBank/DDBJ whole genome shotgun (WGS) entry which is preliminary data.</text>
</comment>
<evidence type="ECO:0000313" key="2">
    <source>
        <dbReference type="EMBL" id="GIX69320.1"/>
    </source>
</evidence>
<proteinExistence type="predicted"/>
<dbReference type="Proteomes" id="UP001054945">
    <property type="component" value="Unassembled WGS sequence"/>
</dbReference>
<dbReference type="EMBL" id="BPLR01019572">
    <property type="protein sequence ID" value="GIX69320.1"/>
    <property type="molecule type" value="Genomic_DNA"/>
</dbReference>
<feature type="compositionally biased region" description="Basic and acidic residues" evidence="1">
    <location>
        <begin position="40"/>
        <end position="56"/>
    </location>
</feature>
<evidence type="ECO:0000256" key="1">
    <source>
        <dbReference type="SAM" id="MobiDB-lite"/>
    </source>
</evidence>
<name>A0AAV4MBS4_CAEEX</name>
<protein>
    <submittedName>
        <fullName evidence="2">Uncharacterized protein</fullName>
    </submittedName>
</protein>